<evidence type="ECO:0000259" key="2">
    <source>
        <dbReference type="PROSITE" id="PS50234"/>
    </source>
</evidence>
<proteinExistence type="predicted"/>
<keyword evidence="1" id="KW-0472">Membrane</keyword>
<dbReference type="CDD" id="cd00198">
    <property type="entry name" value="vWFA"/>
    <property type="match status" value="1"/>
</dbReference>
<name>A0AAU7X8R6_9HYPH</name>
<feature type="transmembrane region" description="Helical" evidence="1">
    <location>
        <begin position="306"/>
        <end position="327"/>
    </location>
</feature>
<dbReference type="InterPro" id="IPR036465">
    <property type="entry name" value="vWFA_dom_sf"/>
</dbReference>
<dbReference type="PROSITE" id="PS50234">
    <property type="entry name" value="VWFA"/>
    <property type="match status" value="1"/>
</dbReference>
<gene>
    <name evidence="3" type="ORF">ABS361_15005</name>
</gene>
<dbReference type="AlphaFoldDB" id="A0AAU7X8R6"/>
<dbReference type="EMBL" id="CP158568">
    <property type="protein sequence ID" value="XBY43396.1"/>
    <property type="molecule type" value="Genomic_DNA"/>
</dbReference>
<evidence type="ECO:0000313" key="3">
    <source>
        <dbReference type="EMBL" id="XBY43396.1"/>
    </source>
</evidence>
<dbReference type="Gene3D" id="3.40.50.410">
    <property type="entry name" value="von Willebrand factor, type A domain"/>
    <property type="match status" value="1"/>
</dbReference>
<reference evidence="3" key="1">
    <citation type="submission" date="2024-06" db="EMBL/GenBank/DDBJ databases">
        <title>Methylostella associata gen. nov., sp. nov., a novel Ancalomicrobiaceae-affiliated facultatively methylotrophic bacteria that feed on methanotrophs of the genus Methylococcus.</title>
        <authorList>
            <person name="Saltykova V."/>
            <person name="Danilova O.V."/>
            <person name="Oshkin I.Y."/>
            <person name="Belova S.E."/>
            <person name="Pimenov N.V."/>
            <person name="Dedysh S.N."/>
        </authorList>
    </citation>
    <scope>NUCLEOTIDE SEQUENCE</scope>
    <source>
        <strain evidence="3">S20</strain>
    </source>
</reference>
<protein>
    <submittedName>
        <fullName evidence="3">VWA domain-containing protein</fullName>
    </submittedName>
</protein>
<dbReference type="SUPFAM" id="SSF53300">
    <property type="entry name" value="vWA-like"/>
    <property type="match status" value="1"/>
</dbReference>
<keyword evidence="1" id="KW-0812">Transmembrane</keyword>
<evidence type="ECO:0000256" key="1">
    <source>
        <dbReference type="SAM" id="Phobius"/>
    </source>
</evidence>
<keyword evidence="1" id="KW-1133">Transmembrane helix</keyword>
<feature type="transmembrane region" description="Helical" evidence="1">
    <location>
        <begin position="54"/>
        <end position="75"/>
    </location>
</feature>
<dbReference type="RefSeq" id="WP_407048495.1">
    <property type="nucleotide sequence ID" value="NZ_CP158568.1"/>
</dbReference>
<accession>A0AAU7X8R6</accession>
<dbReference type="Pfam" id="PF13519">
    <property type="entry name" value="VWA_2"/>
    <property type="match status" value="1"/>
</dbReference>
<dbReference type="InterPro" id="IPR002035">
    <property type="entry name" value="VWF_A"/>
</dbReference>
<dbReference type="KEGG" id="mflg:ABS361_15005"/>
<dbReference type="SMART" id="SM00327">
    <property type="entry name" value="VWA"/>
    <property type="match status" value="1"/>
</dbReference>
<feature type="domain" description="VWFA" evidence="2">
    <location>
        <begin position="88"/>
        <end position="287"/>
    </location>
</feature>
<sequence length="341" mass="35946">MTDLLGGLAVRSPGLLILLLLAPLPLVLQPRKPSGFPALDGLPDDPVSTALDWAIRVAGVVALSALVLAAAGLQVGARTIERTGRGSHISLLIDRSGSMNDTFAGRTPEGGEESKSQAAKRLLDAFVARRPRDQIGIVGFSTAPMLVVPMTDRLDAVRAGIAAIDRPGLAFTDVGRGLAMALDQLEGDTGLASRSIVLVSDGAAVIDRKVQEALRNAFAKRPVNLYWLYLRSAGSPGIFAPPPPDKPDNPQVLPERHLNIFLGSLGQRYRAFEAENAEAVADAIAEIDKLEASEIRYRETLPNVDLAGVAYAVAVGALALIIAAKLLEVRIGNTDSHGRAA</sequence>
<organism evidence="3">
    <name type="scientific">Methyloraptor flagellatus</name>
    <dbReference type="NCBI Taxonomy" id="3162530"/>
    <lineage>
        <taxon>Bacteria</taxon>
        <taxon>Pseudomonadati</taxon>
        <taxon>Pseudomonadota</taxon>
        <taxon>Alphaproteobacteria</taxon>
        <taxon>Hyphomicrobiales</taxon>
        <taxon>Ancalomicrobiaceae</taxon>
        <taxon>Methyloraptor</taxon>
    </lineage>
</organism>